<feature type="transmembrane region" description="Helical" evidence="1">
    <location>
        <begin position="17"/>
        <end position="33"/>
    </location>
</feature>
<dbReference type="EMBL" id="JAPRAY010000003">
    <property type="protein sequence ID" value="MCZ0666480.1"/>
    <property type="molecule type" value="Genomic_DNA"/>
</dbReference>
<reference evidence="2" key="1">
    <citation type="submission" date="2022-11" db="EMBL/GenBank/DDBJ databases">
        <title>Temperate bacteriophages infecting mucin-degrading bacterium Ruminococcus gnavus from the human gut.</title>
        <authorList>
            <person name="Buttimer C."/>
        </authorList>
    </citation>
    <scope>NUCLEOTIDE SEQUENCE</scope>
    <source>
        <strain evidence="2">CCUG 49994</strain>
    </source>
</reference>
<proteinExistence type="predicted"/>
<protein>
    <submittedName>
        <fullName evidence="2">DUF6338 family protein</fullName>
    </submittedName>
</protein>
<feature type="transmembrane region" description="Helical" evidence="1">
    <location>
        <begin position="45"/>
        <end position="64"/>
    </location>
</feature>
<gene>
    <name evidence="2" type="ORF">OZZ17_02870</name>
</gene>
<dbReference type="AlphaFoldDB" id="A0A9Q4EY69"/>
<comment type="caution">
    <text evidence="2">The sequence shown here is derived from an EMBL/GenBank/DDBJ whole genome shotgun (WGS) entry which is preliminary data.</text>
</comment>
<sequence>MISINWITEIINQLPQILSYIVPGYIFLTIYQWTRFRDGDSLKNIVLKSIVVSYVIKILLNILFKELHIAINDEIIFVGICIIIATISSILLSIIISSRRYNKILRILNISRTTNKNIWDDVYQNGTALKIYQSDGTFYAGHLRFCEENQREPLVVLSRYGLFDENNNILMDKTEDSSEEIMLNTKDFKKIEIKHFKK</sequence>
<evidence type="ECO:0000256" key="1">
    <source>
        <dbReference type="SAM" id="Phobius"/>
    </source>
</evidence>
<dbReference type="Proteomes" id="UP001079535">
    <property type="component" value="Unassembled WGS sequence"/>
</dbReference>
<feature type="transmembrane region" description="Helical" evidence="1">
    <location>
        <begin position="76"/>
        <end position="96"/>
    </location>
</feature>
<accession>A0A9Q4EY69</accession>
<organism evidence="2 3">
    <name type="scientific">Mediterraneibacter gnavus</name>
    <name type="common">Ruminococcus gnavus</name>
    <dbReference type="NCBI Taxonomy" id="33038"/>
    <lineage>
        <taxon>Bacteria</taxon>
        <taxon>Bacillati</taxon>
        <taxon>Bacillota</taxon>
        <taxon>Clostridia</taxon>
        <taxon>Lachnospirales</taxon>
        <taxon>Lachnospiraceae</taxon>
        <taxon>Mediterraneibacter</taxon>
    </lineage>
</organism>
<keyword evidence="1" id="KW-0812">Transmembrane</keyword>
<dbReference type="RefSeq" id="WP_268803338.1">
    <property type="nucleotide sequence ID" value="NZ_JAPRAY010000003.1"/>
</dbReference>
<name>A0A9Q4EY69_MEDGN</name>
<keyword evidence="1" id="KW-0472">Membrane</keyword>
<evidence type="ECO:0000313" key="2">
    <source>
        <dbReference type="EMBL" id="MCZ0666480.1"/>
    </source>
</evidence>
<keyword evidence="1" id="KW-1133">Transmembrane helix</keyword>
<evidence type="ECO:0000313" key="3">
    <source>
        <dbReference type="Proteomes" id="UP001079535"/>
    </source>
</evidence>